<dbReference type="InterPro" id="IPR003959">
    <property type="entry name" value="ATPase_AAA_core"/>
</dbReference>
<dbReference type="GO" id="GO:0016887">
    <property type="term" value="F:ATP hydrolysis activity"/>
    <property type="evidence" value="ECO:0007669"/>
    <property type="project" value="InterPro"/>
</dbReference>
<feature type="coiled-coil region" evidence="2">
    <location>
        <begin position="170"/>
        <end position="200"/>
    </location>
</feature>
<dbReference type="EMBL" id="MN739247">
    <property type="protein sequence ID" value="QHS95321.1"/>
    <property type="molecule type" value="Genomic_DNA"/>
</dbReference>
<dbReference type="PANTHER" id="PTHR23070">
    <property type="entry name" value="BCS1 AAA-TYPE ATPASE"/>
    <property type="match status" value="1"/>
</dbReference>
<comment type="similarity">
    <text evidence="1">Belongs to the AAA ATPase family. BCS1 subfamily.</text>
</comment>
<dbReference type="AlphaFoldDB" id="A0A6C0BU74"/>
<dbReference type="GO" id="GO:0005524">
    <property type="term" value="F:ATP binding"/>
    <property type="evidence" value="ECO:0007669"/>
    <property type="project" value="InterPro"/>
</dbReference>
<protein>
    <recommendedName>
        <fullName evidence="3">AAA+ ATPase domain-containing protein</fullName>
    </recommendedName>
</protein>
<dbReference type="SMART" id="SM00382">
    <property type="entry name" value="AAA"/>
    <property type="match status" value="1"/>
</dbReference>
<dbReference type="Gene3D" id="3.40.50.300">
    <property type="entry name" value="P-loop containing nucleotide triphosphate hydrolases"/>
    <property type="match status" value="1"/>
</dbReference>
<keyword evidence="2" id="KW-0175">Coiled coil</keyword>
<evidence type="ECO:0000256" key="2">
    <source>
        <dbReference type="SAM" id="Coils"/>
    </source>
</evidence>
<dbReference type="InterPro" id="IPR027417">
    <property type="entry name" value="P-loop_NTPase"/>
</dbReference>
<sequence>MLLNKLTSYSFLISGIILAYYKYDIKTLINTYINSKNDKIIKVDCPTKNIKFIDNDSKINIFSIDDYYDEVLQYLYNKYPSKFNNLVYEEEYINTYNEFRFRRKKKDRITRKKIKPFECDIDIKYEYEDKIYKIKINLSIVKDKELLTKILCTSDCSPYEDILKKLEISCENKEVLLSFIEKAKNEIKEEYENYRKTTKDTMRIFYYKSDYWILLSKSPKRSIDTLYLKKGEKEKIIENTHTFFSKETRDIYLSYGIPYKSVYMIYGPPGSGKTSTIKSIASLIDCDLFVLPIVKDMLDNDLVSAFSYINDQDSKERIIVIEDVDTIFDNRKNGDDNNGITLQGFLNCLDGFTCIEGTMLFLTANKPEVLDSAFVRSCRIDHKLKLDYADKFQTKNMVETFLPGQMDKFEEFYSKIRHKEYTTASLQELLFYNRDTENLLNLVEEFNEIVNKNDPKKFEIIKDENNNLYS</sequence>
<organism evidence="4">
    <name type="scientific">viral metagenome</name>
    <dbReference type="NCBI Taxonomy" id="1070528"/>
    <lineage>
        <taxon>unclassified sequences</taxon>
        <taxon>metagenomes</taxon>
        <taxon>organismal metagenomes</taxon>
    </lineage>
</organism>
<dbReference type="Pfam" id="PF00004">
    <property type="entry name" value="AAA"/>
    <property type="match status" value="1"/>
</dbReference>
<evidence type="ECO:0000259" key="3">
    <source>
        <dbReference type="SMART" id="SM00382"/>
    </source>
</evidence>
<name>A0A6C0BU74_9ZZZZ</name>
<proteinExistence type="inferred from homology"/>
<evidence type="ECO:0000256" key="1">
    <source>
        <dbReference type="ARBA" id="ARBA00007448"/>
    </source>
</evidence>
<evidence type="ECO:0000313" key="4">
    <source>
        <dbReference type="EMBL" id="QHS95321.1"/>
    </source>
</evidence>
<dbReference type="SUPFAM" id="SSF52540">
    <property type="entry name" value="P-loop containing nucleoside triphosphate hydrolases"/>
    <property type="match status" value="1"/>
</dbReference>
<accession>A0A6C0BU74</accession>
<dbReference type="InterPro" id="IPR003593">
    <property type="entry name" value="AAA+_ATPase"/>
</dbReference>
<dbReference type="InterPro" id="IPR050747">
    <property type="entry name" value="Mitochondrial_chaperone_BCS1"/>
</dbReference>
<feature type="domain" description="AAA+ ATPase" evidence="3">
    <location>
        <begin position="259"/>
        <end position="386"/>
    </location>
</feature>
<reference evidence="4" key="1">
    <citation type="journal article" date="2020" name="Nature">
        <title>Giant virus diversity and host interactions through global metagenomics.</title>
        <authorList>
            <person name="Schulz F."/>
            <person name="Roux S."/>
            <person name="Paez-Espino D."/>
            <person name="Jungbluth S."/>
            <person name="Walsh D.A."/>
            <person name="Denef V.J."/>
            <person name="McMahon K.D."/>
            <person name="Konstantinidis K.T."/>
            <person name="Eloe-Fadrosh E.A."/>
            <person name="Kyrpides N.C."/>
            <person name="Woyke T."/>
        </authorList>
    </citation>
    <scope>NUCLEOTIDE SEQUENCE</scope>
    <source>
        <strain evidence="4">GVMAG-M-3300018428-35</strain>
    </source>
</reference>